<sequence>MAKAKSEYARDARKRERFMAWLGLDDDEAIELYHRMRMSQIPSEHALLGATAEERLTRMKETVEAKLRSLPRFTYPEFRSRLKINQRVKITSELFDVVPNDADELAKMALLSGEMITRMIDKIDEQMALHLQIVDRLEAARRLEEKAIASPPEWTLEIARMIESTGFDRLSIRSKGKDIVRDIRKVLEQHGKSPENASEMFDRLGDRLAANIDREFYDGDLDANSQVPIDEDSETAVMIEGTSDVVPDEWSPSGGSAVSDLSSGRMAEAFFAGDFGAKTATDPKPDEARPDCLAVIAGLEDLIRFDAMYSQFDRREPSPLNNSYMARIEERDRYSMAIATLINGVLPDAAWLRYEAVAGDYALVQMRGPSSILPRLNNAFDLAMPGTGAISGMLPPYASMARYGEIVGATEAELRSLAAWDAAGTGPAHLRPAVLNGTNGDPVQAYEVMKHAVHVHLSKVLGYDEAAQISPLAREHVARFWLFLVLGRMRNPQLDRLWPDGFFHGVEGHDVGLGNHGYLRLLRMNTGSIDASIV</sequence>
<gene>
    <name evidence="1" type="ORF">A9D12_07460</name>
</gene>
<protein>
    <submittedName>
        <fullName evidence="1">Uncharacterized protein</fullName>
    </submittedName>
</protein>
<evidence type="ECO:0000313" key="1">
    <source>
        <dbReference type="EMBL" id="ANK12808.1"/>
    </source>
</evidence>
<dbReference type="EMBL" id="CP016033">
    <property type="protein sequence ID" value="ANK12808.1"/>
    <property type="molecule type" value="Genomic_DNA"/>
</dbReference>
<name>A0A192D2U9_9SPHN</name>
<dbReference type="KEGG" id="pns:A9D12_07460"/>
<dbReference type="Proteomes" id="UP000078263">
    <property type="component" value="Chromosome"/>
</dbReference>
<accession>A0A192D2U9</accession>
<dbReference type="AlphaFoldDB" id="A0A192D2U9"/>
<evidence type="ECO:0000313" key="2">
    <source>
        <dbReference type="Proteomes" id="UP000078263"/>
    </source>
</evidence>
<reference evidence="1 2" key="1">
    <citation type="submission" date="2016-05" db="EMBL/GenBank/DDBJ databases">
        <title>Compelete Genome Sequence of Bacteriochlorophyll-Synthesizing Bacterium Porphyrobacter neustonensis DSM 9434.</title>
        <authorList>
            <person name="Shi X.-L."/>
            <person name="Wu Y.-H."/>
            <person name="Cheng H."/>
            <person name="Xu L."/>
            <person name="Zhang X.-Q."/>
            <person name="Wang C.-S."/>
            <person name="Xu X.-W."/>
        </authorList>
    </citation>
    <scope>NUCLEOTIDE SEQUENCE [LARGE SCALE GENOMIC DNA]</scope>
    <source>
        <strain evidence="1 2">DSM 9434</strain>
    </source>
</reference>
<keyword evidence="2" id="KW-1185">Reference proteome</keyword>
<organism evidence="1 2">
    <name type="scientific">Erythrobacter neustonensis</name>
    <dbReference type="NCBI Taxonomy" id="1112"/>
    <lineage>
        <taxon>Bacteria</taxon>
        <taxon>Pseudomonadati</taxon>
        <taxon>Pseudomonadota</taxon>
        <taxon>Alphaproteobacteria</taxon>
        <taxon>Sphingomonadales</taxon>
        <taxon>Erythrobacteraceae</taxon>
        <taxon>Erythrobacter/Porphyrobacter group</taxon>
        <taxon>Erythrobacter</taxon>
    </lineage>
</organism>
<proteinExistence type="predicted"/>